<gene>
    <name evidence="1" type="ORF">RBB77_12345</name>
</gene>
<sequence>MSSLLAAQDKAVMTVRVIHMKTGQPVANREILAYRIDPRTHMPLVEPGLPLKALTNSDGRATFDASLLSTVQIPRTSHQQMTKTLDVEVIYAAGGFQCSKGLLSLEEVLRTGVIDDAGCNLKFDRSKLTVSPGEVTLIVGKYHWWQAGQT</sequence>
<reference evidence="1" key="2">
    <citation type="journal article" date="2024" name="Environ. Microbiol.">
        <title>Genome analysis and description of Tunturibacter gen. nov. expands the diversity of Terriglobia in tundra soils.</title>
        <authorList>
            <person name="Messyasz A."/>
            <person name="Mannisto M.K."/>
            <person name="Kerkhof L.J."/>
            <person name="Haggblom M.M."/>
        </authorList>
    </citation>
    <scope>NUCLEOTIDE SEQUENCE</scope>
    <source>
        <strain evidence="1">X5P6</strain>
    </source>
</reference>
<reference evidence="1" key="1">
    <citation type="submission" date="2023-08" db="EMBL/GenBank/DDBJ databases">
        <authorList>
            <person name="Messyasz A."/>
            <person name="Mannisto M.K."/>
            <person name="Kerkhof L.J."/>
            <person name="Haggblom M."/>
        </authorList>
    </citation>
    <scope>NUCLEOTIDE SEQUENCE</scope>
    <source>
        <strain evidence="1">X5P6</strain>
    </source>
</reference>
<evidence type="ECO:0000313" key="1">
    <source>
        <dbReference type="EMBL" id="XCB31253.1"/>
    </source>
</evidence>
<name>A0AAU7ZKQ2_9BACT</name>
<dbReference type="RefSeq" id="WP_353062095.1">
    <property type="nucleotide sequence ID" value="NZ_CP132942.1"/>
</dbReference>
<protein>
    <submittedName>
        <fullName evidence="1">Uncharacterized protein</fullName>
    </submittedName>
</protein>
<dbReference type="KEGG" id="tpsc:RBB77_12345"/>
<organism evidence="1">
    <name type="scientific">Tunturiibacter psychrotolerans</name>
    <dbReference type="NCBI Taxonomy" id="3069686"/>
    <lineage>
        <taxon>Bacteria</taxon>
        <taxon>Pseudomonadati</taxon>
        <taxon>Acidobacteriota</taxon>
        <taxon>Terriglobia</taxon>
        <taxon>Terriglobales</taxon>
        <taxon>Acidobacteriaceae</taxon>
        <taxon>Tunturiibacter</taxon>
    </lineage>
</organism>
<dbReference type="AlphaFoldDB" id="A0AAU7ZKQ2"/>
<proteinExistence type="predicted"/>
<accession>A0AAU7ZKQ2</accession>
<dbReference type="EMBL" id="CP132942">
    <property type="protein sequence ID" value="XCB31253.1"/>
    <property type="molecule type" value="Genomic_DNA"/>
</dbReference>